<dbReference type="CDD" id="cd00093">
    <property type="entry name" value="HTH_XRE"/>
    <property type="match status" value="1"/>
</dbReference>
<dbReference type="GO" id="GO:0003700">
    <property type="term" value="F:DNA-binding transcription factor activity"/>
    <property type="evidence" value="ECO:0007669"/>
    <property type="project" value="TreeGrafter"/>
</dbReference>
<dbReference type="InterPro" id="IPR001387">
    <property type="entry name" value="Cro/C1-type_HTH"/>
</dbReference>
<dbReference type="GO" id="GO:0003677">
    <property type="term" value="F:DNA binding"/>
    <property type="evidence" value="ECO:0007669"/>
    <property type="project" value="UniProtKB-KW"/>
</dbReference>
<reference evidence="3" key="1">
    <citation type="submission" date="2023-02" db="EMBL/GenBank/DDBJ databases">
        <title>Proposal of a novel subspecies: Alicyclobacillus hesperidum subspecies aegle.</title>
        <authorList>
            <person name="Goto K."/>
            <person name="Fujii T."/>
            <person name="Yasui K."/>
            <person name="Mochida K."/>
            <person name="Kato-Tanaka Y."/>
            <person name="Morohoshi S."/>
            <person name="An S.Y."/>
            <person name="Kasai H."/>
            <person name="Yokota A."/>
        </authorList>
    </citation>
    <scope>NUCLEOTIDE SEQUENCE</scope>
    <source>
        <strain evidence="3">DSM 12766</strain>
    </source>
</reference>
<dbReference type="SUPFAM" id="SSF47413">
    <property type="entry name" value="lambda repressor-like DNA-binding domains"/>
    <property type="match status" value="1"/>
</dbReference>
<dbReference type="InterPro" id="IPR050807">
    <property type="entry name" value="TransReg_Diox_bact_type"/>
</dbReference>
<dbReference type="InterPro" id="IPR011990">
    <property type="entry name" value="TPR-like_helical_dom_sf"/>
</dbReference>
<dbReference type="PANTHER" id="PTHR46797">
    <property type="entry name" value="HTH-TYPE TRANSCRIPTIONAL REGULATOR"/>
    <property type="match status" value="1"/>
</dbReference>
<feature type="domain" description="HTH cro/C1-type" evidence="2">
    <location>
        <begin position="7"/>
        <end position="60"/>
    </location>
</feature>
<dbReference type="SUPFAM" id="SSF48452">
    <property type="entry name" value="TPR-like"/>
    <property type="match status" value="1"/>
</dbReference>
<dbReference type="SMART" id="SM00530">
    <property type="entry name" value="HTH_XRE"/>
    <property type="match status" value="1"/>
</dbReference>
<protein>
    <recommendedName>
        <fullName evidence="2">HTH cro/C1-type domain-containing protein</fullName>
    </recommendedName>
</protein>
<comment type="caution">
    <text evidence="3">The sequence shown here is derived from an EMBL/GenBank/DDBJ whole genome shotgun (WGS) entry which is preliminary data.</text>
</comment>
<dbReference type="PROSITE" id="PS50943">
    <property type="entry name" value="HTH_CROC1"/>
    <property type="match status" value="1"/>
</dbReference>
<evidence type="ECO:0000256" key="1">
    <source>
        <dbReference type="ARBA" id="ARBA00023125"/>
    </source>
</evidence>
<dbReference type="EMBL" id="BSRA01000003">
    <property type="protein sequence ID" value="GLV13075.1"/>
    <property type="molecule type" value="Genomic_DNA"/>
</dbReference>
<evidence type="ECO:0000313" key="4">
    <source>
        <dbReference type="Proteomes" id="UP001157137"/>
    </source>
</evidence>
<proteinExistence type="predicted"/>
<sequence>MSIGEKIRDLRIQRGMSQVDLADDLVKPSMISQIESGKVKPSYTLLIELAKRLGEPVETFLSELDPHFLLQANIRLAQYELATGRPQVARQLIENLPRASLQTRNLAEYRLTLARVHRACGEYPEAVRELEQLREHAYSAQDWRLLFYVLRETGQAEYDRGNLEGALGEWREAVALADRMEGKSGISPLEWTQSLIELHLHLDALDPGGKGFSVPWQRPTSALLPALATPPEVAGPPEISLEENDVIGDFTAEKRPYLAKAQAFAQRMPTLWAVSERLAQEALALMPIDPATARRWAEQANALVTYAQLIESSLAVRTRTQEAAEPNHEHNNFSTNDLQTIEQTAFAMTALHPRSRLHEACKQIRECLQREEVAKAAELIEEVKALLALTEEPDSPSNRDIALELNLLEIELAALSGQREASLQRLVQYEAEYPNWGNPEHRRRACALLTMWYGDVGDVDRVLAYCRKMEELTEGARPSLPFWS</sequence>
<dbReference type="Gene3D" id="1.10.260.40">
    <property type="entry name" value="lambda repressor-like DNA-binding domains"/>
    <property type="match status" value="1"/>
</dbReference>
<dbReference type="Gene3D" id="1.25.40.10">
    <property type="entry name" value="Tetratricopeptide repeat domain"/>
    <property type="match status" value="1"/>
</dbReference>
<dbReference type="AlphaFoldDB" id="A0AA37TWU6"/>
<name>A0AA37TWU6_9BACL</name>
<evidence type="ECO:0000313" key="3">
    <source>
        <dbReference type="EMBL" id="GLV13075.1"/>
    </source>
</evidence>
<gene>
    <name evidence="3" type="ORF">Heshes_07590</name>
</gene>
<dbReference type="GO" id="GO:0005829">
    <property type="term" value="C:cytosol"/>
    <property type="evidence" value="ECO:0007669"/>
    <property type="project" value="TreeGrafter"/>
</dbReference>
<evidence type="ECO:0000259" key="2">
    <source>
        <dbReference type="PROSITE" id="PS50943"/>
    </source>
</evidence>
<organism evidence="3 4">
    <name type="scientific">Alicyclobacillus hesperidum</name>
    <dbReference type="NCBI Taxonomy" id="89784"/>
    <lineage>
        <taxon>Bacteria</taxon>
        <taxon>Bacillati</taxon>
        <taxon>Bacillota</taxon>
        <taxon>Bacilli</taxon>
        <taxon>Bacillales</taxon>
        <taxon>Alicyclobacillaceae</taxon>
        <taxon>Alicyclobacillus</taxon>
    </lineage>
</organism>
<keyword evidence="1" id="KW-0238">DNA-binding</keyword>
<dbReference type="RefSeq" id="WP_176780892.1">
    <property type="nucleotide sequence ID" value="NZ_BSRA01000003.1"/>
</dbReference>
<dbReference type="PANTHER" id="PTHR46797:SF1">
    <property type="entry name" value="METHYLPHOSPHONATE SYNTHASE"/>
    <property type="match status" value="1"/>
</dbReference>
<dbReference type="InterPro" id="IPR010982">
    <property type="entry name" value="Lambda_DNA-bd_dom_sf"/>
</dbReference>
<dbReference type="Proteomes" id="UP001157137">
    <property type="component" value="Unassembled WGS sequence"/>
</dbReference>
<dbReference type="Pfam" id="PF01381">
    <property type="entry name" value="HTH_3"/>
    <property type="match status" value="1"/>
</dbReference>
<accession>A0AA37TWU6</accession>